<sequence>MIPADCHADAESARRCVNGELVAEELTTTARGLVVAWLHARGLPDTEIARRARMSTYTAFRIRSRLGLRAHTADCSRSNARGA</sequence>
<dbReference type="OrthoDB" id="3700285at2"/>
<proteinExistence type="predicted"/>
<dbReference type="AlphaFoldDB" id="A0A421AYF5"/>
<reference evidence="1 2" key="1">
    <citation type="submission" date="2018-10" db="EMBL/GenBank/DDBJ databases">
        <title>Genomic Encyclopedia of Archaeal and Bacterial Type Strains, Phase II (KMG-II): from individual species to whole genera.</title>
        <authorList>
            <person name="Goeker M."/>
        </authorList>
    </citation>
    <scope>NUCLEOTIDE SEQUENCE [LARGE SCALE GENOMIC DNA]</scope>
    <source>
        <strain evidence="1 2">DSM 45657</strain>
    </source>
</reference>
<dbReference type="RefSeq" id="WP_121393509.1">
    <property type="nucleotide sequence ID" value="NZ_RCDD01000005.1"/>
</dbReference>
<dbReference type="EMBL" id="RCDD01000005">
    <property type="protein sequence ID" value="RLK54848.1"/>
    <property type="molecule type" value="Genomic_DNA"/>
</dbReference>
<protein>
    <recommendedName>
        <fullName evidence="3">Homeodomain-like domain-containing protein</fullName>
    </recommendedName>
</protein>
<gene>
    <name evidence="1" type="ORF">CLV68_5237</name>
</gene>
<keyword evidence="2" id="KW-1185">Reference proteome</keyword>
<evidence type="ECO:0000313" key="2">
    <source>
        <dbReference type="Proteomes" id="UP000282454"/>
    </source>
</evidence>
<comment type="caution">
    <text evidence="1">The sequence shown here is derived from an EMBL/GenBank/DDBJ whole genome shotgun (WGS) entry which is preliminary data.</text>
</comment>
<name>A0A421AYF5_9PSEU</name>
<evidence type="ECO:0000313" key="1">
    <source>
        <dbReference type="EMBL" id="RLK54848.1"/>
    </source>
</evidence>
<dbReference type="Proteomes" id="UP000282454">
    <property type="component" value="Unassembled WGS sequence"/>
</dbReference>
<accession>A0A421AYF5</accession>
<evidence type="ECO:0008006" key="3">
    <source>
        <dbReference type="Google" id="ProtNLM"/>
    </source>
</evidence>
<organism evidence="1 2">
    <name type="scientific">Actinokineospora cianjurensis</name>
    <dbReference type="NCBI Taxonomy" id="585224"/>
    <lineage>
        <taxon>Bacteria</taxon>
        <taxon>Bacillati</taxon>
        <taxon>Actinomycetota</taxon>
        <taxon>Actinomycetes</taxon>
        <taxon>Pseudonocardiales</taxon>
        <taxon>Pseudonocardiaceae</taxon>
        <taxon>Actinokineospora</taxon>
    </lineage>
</organism>